<evidence type="ECO:0000313" key="1">
    <source>
        <dbReference type="EMBL" id="KAJ8062542.1"/>
    </source>
</evidence>
<keyword evidence="2" id="KW-1185">Reference proteome</keyword>
<dbReference type="OrthoDB" id="5985073at2759"/>
<protein>
    <submittedName>
        <fullName evidence="1">Uncharacterized protein</fullName>
    </submittedName>
</protein>
<dbReference type="EMBL" id="JAPEIS010000010">
    <property type="protein sequence ID" value="KAJ8062542.1"/>
    <property type="molecule type" value="Genomic_DNA"/>
</dbReference>
<reference evidence="1" key="1">
    <citation type="submission" date="2022-11" db="EMBL/GenBank/DDBJ databases">
        <title>Genome Resource of Sclerotinia nivalis Strain SnTB1, a Plant Pathogen Isolated from American Ginseng.</title>
        <authorList>
            <person name="Fan S."/>
        </authorList>
    </citation>
    <scope>NUCLEOTIDE SEQUENCE</scope>
    <source>
        <strain evidence="1">SnTB1</strain>
    </source>
</reference>
<organism evidence="1 2">
    <name type="scientific">Sclerotinia nivalis</name>
    <dbReference type="NCBI Taxonomy" id="352851"/>
    <lineage>
        <taxon>Eukaryota</taxon>
        <taxon>Fungi</taxon>
        <taxon>Dikarya</taxon>
        <taxon>Ascomycota</taxon>
        <taxon>Pezizomycotina</taxon>
        <taxon>Leotiomycetes</taxon>
        <taxon>Helotiales</taxon>
        <taxon>Sclerotiniaceae</taxon>
        <taxon>Sclerotinia</taxon>
    </lineage>
</organism>
<sequence length="78" mass="8193">MPLSVFISPIVETEDASESLPPIMALISFEAVELSLPFSACEGPIVPFCTGRIDTAEAGVSGVTEPDQDLATRTAIIK</sequence>
<name>A0A9X0AGV7_9HELO</name>
<dbReference type="Proteomes" id="UP001152300">
    <property type="component" value="Unassembled WGS sequence"/>
</dbReference>
<gene>
    <name evidence="1" type="ORF">OCU04_009070</name>
</gene>
<evidence type="ECO:0000313" key="2">
    <source>
        <dbReference type="Proteomes" id="UP001152300"/>
    </source>
</evidence>
<dbReference type="AlphaFoldDB" id="A0A9X0AGV7"/>
<accession>A0A9X0AGV7</accession>
<proteinExistence type="predicted"/>
<comment type="caution">
    <text evidence="1">The sequence shown here is derived from an EMBL/GenBank/DDBJ whole genome shotgun (WGS) entry which is preliminary data.</text>
</comment>